<feature type="region of interest" description="Disordered" evidence="1">
    <location>
        <begin position="1"/>
        <end position="30"/>
    </location>
</feature>
<evidence type="ECO:0000313" key="2">
    <source>
        <dbReference type="EnsemblPlants" id="TuG1812G0600001296.01.T01.cds418704"/>
    </source>
</evidence>
<reference evidence="2" key="3">
    <citation type="submission" date="2022-06" db="UniProtKB">
        <authorList>
            <consortium name="EnsemblPlants"/>
        </authorList>
    </citation>
    <scope>IDENTIFICATION</scope>
</reference>
<keyword evidence="3" id="KW-1185">Reference proteome</keyword>
<name>A0A8R7QQE1_TRIUA</name>
<evidence type="ECO:0000313" key="3">
    <source>
        <dbReference type="Proteomes" id="UP000015106"/>
    </source>
</evidence>
<dbReference type="Gramene" id="TuG1812G0600001296.01.T01">
    <property type="protein sequence ID" value="TuG1812G0600001296.01.T01.cds418704"/>
    <property type="gene ID" value="TuG1812G0600001296.01"/>
</dbReference>
<dbReference type="EnsemblPlants" id="TuG1812G0600001296.01.T01">
    <property type="protein sequence ID" value="TuG1812G0600001296.01.T01.cds418704"/>
    <property type="gene ID" value="TuG1812G0600001296.01"/>
</dbReference>
<reference evidence="3" key="1">
    <citation type="journal article" date="2013" name="Nature">
        <title>Draft genome of the wheat A-genome progenitor Triticum urartu.</title>
        <authorList>
            <person name="Ling H.Q."/>
            <person name="Zhao S."/>
            <person name="Liu D."/>
            <person name="Wang J."/>
            <person name="Sun H."/>
            <person name="Zhang C."/>
            <person name="Fan H."/>
            <person name="Li D."/>
            <person name="Dong L."/>
            <person name="Tao Y."/>
            <person name="Gao C."/>
            <person name="Wu H."/>
            <person name="Li Y."/>
            <person name="Cui Y."/>
            <person name="Guo X."/>
            <person name="Zheng S."/>
            <person name="Wang B."/>
            <person name="Yu K."/>
            <person name="Liang Q."/>
            <person name="Yang W."/>
            <person name="Lou X."/>
            <person name="Chen J."/>
            <person name="Feng M."/>
            <person name="Jian J."/>
            <person name="Zhang X."/>
            <person name="Luo G."/>
            <person name="Jiang Y."/>
            <person name="Liu J."/>
            <person name="Wang Z."/>
            <person name="Sha Y."/>
            <person name="Zhang B."/>
            <person name="Wu H."/>
            <person name="Tang D."/>
            <person name="Shen Q."/>
            <person name="Xue P."/>
            <person name="Zou S."/>
            <person name="Wang X."/>
            <person name="Liu X."/>
            <person name="Wang F."/>
            <person name="Yang Y."/>
            <person name="An X."/>
            <person name="Dong Z."/>
            <person name="Zhang K."/>
            <person name="Zhang X."/>
            <person name="Luo M.C."/>
            <person name="Dvorak J."/>
            <person name="Tong Y."/>
            <person name="Wang J."/>
            <person name="Yang H."/>
            <person name="Li Z."/>
            <person name="Wang D."/>
            <person name="Zhang A."/>
            <person name="Wang J."/>
        </authorList>
    </citation>
    <scope>NUCLEOTIDE SEQUENCE</scope>
    <source>
        <strain evidence="3">cv. G1812</strain>
    </source>
</reference>
<evidence type="ECO:0000256" key="1">
    <source>
        <dbReference type="SAM" id="MobiDB-lite"/>
    </source>
</evidence>
<protein>
    <submittedName>
        <fullName evidence="2">Uncharacterized protein</fullName>
    </submittedName>
</protein>
<dbReference type="AlphaFoldDB" id="A0A8R7QQE1"/>
<sequence length="128" mass="15253">MADAGARNRPLNDMDSTPTLGTSDPHVAGKRNRHWRRWRHELLKQIWRWRVWRWSGRLLGEHLWLMTWHHPSLHNRLGQCQHKQGKYHNGTRGSHVSKINRAKLEESNSNVSVYLYEILCERGTEWVS</sequence>
<dbReference type="Proteomes" id="UP000015106">
    <property type="component" value="Chromosome 6"/>
</dbReference>
<reference evidence="2" key="2">
    <citation type="submission" date="2018-03" db="EMBL/GenBank/DDBJ databases">
        <title>The Triticum urartu genome reveals the dynamic nature of wheat genome evolution.</title>
        <authorList>
            <person name="Ling H."/>
            <person name="Ma B."/>
            <person name="Shi X."/>
            <person name="Liu H."/>
            <person name="Dong L."/>
            <person name="Sun H."/>
            <person name="Cao Y."/>
            <person name="Gao Q."/>
            <person name="Zheng S."/>
            <person name="Li Y."/>
            <person name="Yu Y."/>
            <person name="Du H."/>
            <person name="Qi M."/>
            <person name="Li Y."/>
            <person name="Yu H."/>
            <person name="Cui Y."/>
            <person name="Wang N."/>
            <person name="Chen C."/>
            <person name="Wu H."/>
            <person name="Zhao Y."/>
            <person name="Zhang J."/>
            <person name="Li Y."/>
            <person name="Zhou W."/>
            <person name="Zhang B."/>
            <person name="Hu W."/>
            <person name="Eijk M."/>
            <person name="Tang J."/>
            <person name="Witsenboer H."/>
            <person name="Zhao S."/>
            <person name="Li Z."/>
            <person name="Zhang A."/>
            <person name="Wang D."/>
            <person name="Liang C."/>
        </authorList>
    </citation>
    <scope>NUCLEOTIDE SEQUENCE [LARGE SCALE GENOMIC DNA]</scope>
    <source>
        <strain evidence="2">cv. G1812</strain>
    </source>
</reference>
<organism evidence="2 3">
    <name type="scientific">Triticum urartu</name>
    <name type="common">Red wild einkorn</name>
    <name type="synonym">Crithodium urartu</name>
    <dbReference type="NCBI Taxonomy" id="4572"/>
    <lineage>
        <taxon>Eukaryota</taxon>
        <taxon>Viridiplantae</taxon>
        <taxon>Streptophyta</taxon>
        <taxon>Embryophyta</taxon>
        <taxon>Tracheophyta</taxon>
        <taxon>Spermatophyta</taxon>
        <taxon>Magnoliopsida</taxon>
        <taxon>Liliopsida</taxon>
        <taxon>Poales</taxon>
        <taxon>Poaceae</taxon>
        <taxon>BOP clade</taxon>
        <taxon>Pooideae</taxon>
        <taxon>Triticodae</taxon>
        <taxon>Triticeae</taxon>
        <taxon>Triticinae</taxon>
        <taxon>Triticum</taxon>
    </lineage>
</organism>
<accession>A0A8R7QQE1</accession>
<proteinExistence type="predicted"/>